<dbReference type="EMBL" id="JAEQNA010000010">
    <property type="protein sequence ID" value="MBL0422962.1"/>
    <property type="molecule type" value="Genomic_DNA"/>
</dbReference>
<protein>
    <recommendedName>
        <fullName evidence="3">Tetratricopeptide repeat protein</fullName>
    </recommendedName>
</protein>
<dbReference type="PRINTS" id="PR01595">
    <property type="entry name" value="SYCDCHAPRONE"/>
</dbReference>
<accession>A0A937D746</accession>
<organism evidence="1 2">
    <name type="scientific">Ramlibacter aurantiacus</name>
    <dbReference type="NCBI Taxonomy" id="2801330"/>
    <lineage>
        <taxon>Bacteria</taxon>
        <taxon>Pseudomonadati</taxon>
        <taxon>Pseudomonadota</taxon>
        <taxon>Betaproteobacteria</taxon>
        <taxon>Burkholderiales</taxon>
        <taxon>Comamonadaceae</taxon>
        <taxon>Ramlibacter</taxon>
    </lineage>
</organism>
<name>A0A937D746_9BURK</name>
<evidence type="ECO:0008006" key="3">
    <source>
        <dbReference type="Google" id="ProtNLM"/>
    </source>
</evidence>
<dbReference type="InterPro" id="IPR019734">
    <property type="entry name" value="TPR_rpt"/>
</dbReference>
<dbReference type="Pfam" id="PF13181">
    <property type="entry name" value="TPR_8"/>
    <property type="match status" value="1"/>
</dbReference>
<keyword evidence="2" id="KW-1185">Reference proteome</keyword>
<dbReference type="Proteomes" id="UP000613011">
    <property type="component" value="Unassembled WGS sequence"/>
</dbReference>
<comment type="caution">
    <text evidence="1">The sequence shown here is derived from an EMBL/GenBank/DDBJ whole genome shotgun (WGS) entry which is preliminary data.</text>
</comment>
<dbReference type="SUPFAM" id="SSF48452">
    <property type="entry name" value="TPR-like"/>
    <property type="match status" value="1"/>
</dbReference>
<evidence type="ECO:0000313" key="1">
    <source>
        <dbReference type="EMBL" id="MBL0422962.1"/>
    </source>
</evidence>
<dbReference type="Gene3D" id="1.25.40.10">
    <property type="entry name" value="Tetratricopeptide repeat domain"/>
    <property type="match status" value="1"/>
</dbReference>
<dbReference type="InterPro" id="IPR005415">
    <property type="entry name" value="T3SS_Ca_resp_chp_LcrH/SycD"/>
</dbReference>
<proteinExistence type="predicted"/>
<sequence length="159" mass="17226">MNAQQLDISTPEGRLDAFLYHGVTPAQVAGITGEQLEAIELLAGGDHAAGRYDEAMERWAFLVQHDPWERRYQVGLAHTLQQLGQWEAAGRFFAQALVSDATDALCAYRAGECLGAMGDLDAARDAFETAIKLSWLSPAHAEVRDAAQARLDQVTAEGA</sequence>
<evidence type="ECO:0000313" key="2">
    <source>
        <dbReference type="Proteomes" id="UP000613011"/>
    </source>
</evidence>
<gene>
    <name evidence="1" type="ORF">JI739_21680</name>
</gene>
<dbReference type="InterPro" id="IPR011990">
    <property type="entry name" value="TPR-like_helical_dom_sf"/>
</dbReference>
<dbReference type="RefSeq" id="WP_201686090.1">
    <property type="nucleotide sequence ID" value="NZ_JAEQNA010000010.1"/>
</dbReference>
<dbReference type="Pfam" id="PF14559">
    <property type="entry name" value="TPR_19"/>
    <property type="match status" value="1"/>
</dbReference>
<dbReference type="AlphaFoldDB" id="A0A937D746"/>
<reference evidence="1" key="1">
    <citation type="submission" date="2021-01" db="EMBL/GenBank/DDBJ databases">
        <title>Ramlibacter sp. strain AW1 16S ribosomal RNA gene Genome sequencing and assembly.</title>
        <authorList>
            <person name="Kang M."/>
        </authorList>
    </citation>
    <scope>NUCLEOTIDE SEQUENCE</scope>
    <source>
        <strain evidence="1">AW1</strain>
    </source>
</reference>